<evidence type="ECO:0000256" key="3">
    <source>
        <dbReference type="ARBA" id="ARBA00012362"/>
    </source>
</evidence>
<dbReference type="InterPro" id="IPR013785">
    <property type="entry name" value="Aldolase_TIM"/>
</dbReference>
<comment type="caution">
    <text evidence="10">The sequence shown here is derived from an EMBL/GenBank/DDBJ whole genome shotgun (WGS) entry which is preliminary data.</text>
</comment>
<proteinExistence type="predicted"/>
<keyword evidence="4" id="KW-0028">Amino-acid biosynthesis</keyword>
<evidence type="ECO:0000313" key="11">
    <source>
        <dbReference type="Proteomes" id="UP000326903"/>
    </source>
</evidence>
<protein>
    <recommendedName>
        <fullName evidence="3">indole-3-glycerol-phosphate synthase</fullName>
        <ecNumber evidence="3">4.1.1.48</ecNumber>
    </recommendedName>
</protein>
<dbReference type="Gene3D" id="3.20.20.70">
    <property type="entry name" value="Aldolase class I"/>
    <property type="match status" value="1"/>
</dbReference>
<evidence type="ECO:0000256" key="5">
    <source>
        <dbReference type="ARBA" id="ARBA00022793"/>
    </source>
</evidence>
<dbReference type="GO" id="GO:0000162">
    <property type="term" value="P:L-tryptophan biosynthetic process"/>
    <property type="evidence" value="ECO:0007669"/>
    <property type="project" value="UniProtKB-UniPathway"/>
</dbReference>
<evidence type="ECO:0000259" key="9">
    <source>
        <dbReference type="Pfam" id="PF00218"/>
    </source>
</evidence>
<evidence type="ECO:0000256" key="1">
    <source>
        <dbReference type="ARBA" id="ARBA00001633"/>
    </source>
</evidence>
<dbReference type="InterPro" id="IPR045186">
    <property type="entry name" value="Indole-3-glycerol_P_synth"/>
</dbReference>
<keyword evidence="8 10" id="KW-0456">Lyase</keyword>
<gene>
    <name evidence="10" type="primary">trpC</name>
    <name evidence="10" type="ORF">FW778_04385</name>
</gene>
<dbReference type="FunFam" id="3.20.20.70:FF:000024">
    <property type="entry name" value="Indole-3-glycerol phosphate synthase"/>
    <property type="match status" value="1"/>
</dbReference>
<dbReference type="CDD" id="cd00331">
    <property type="entry name" value="IGPS"/>
    <property type="match status" value="1"/>
</dbReference>
<evidence type="ECO:0000256" key="8">
    <source>
        <dbReference type="ARBA" id="ARBA00023239"/>
    </source>
</evidence>
<dbReference type="PANTHER" id="PTHR22854">
    <property type="entry name" value="TRYPTOPHAN BIOSYNTHESIS PROTEIN"/>
    <property type="match status" value="1"/>
</dbReference>
<feature type="domain" description="Indole-3-glycerol phosphate synthase" evidence="9">
    <location>
        <begin position="4"/>
        <end position="250"/>
    </location>
</feature>
<reference evidence="10 11" key="1">
    <citation type="submission" date="2019-09" db="EMBL/GenBank/DDBJ databases">
        <title>Draft genome sequence of Ginsengibacter sp. BR5-29.</title>
        <authorList>
            <person name="Im W.-T."/>
        </authorList>
    </citation>
    <scope>NUCLEOTIDE SEQUENCE [LARGE SCALE GENOMIC DNA]</scope>
    <source>
        <strain evidence="10 11">BR5-29</strain>
    </source>
</reference>
<dbReference type="EC" id="4.1.1.48" evidence="3"/>
<keyword evidence="5" id="KW-0210">Decarboxylase</keyword>
<dbReference type="PROSITE" id="PS00614">
    <property type="entry name" value="IGPS"/>
    <property type="match status" value="1"/>
</dbReference>
<dbReference type="UniPathway" id="UPA00035">
    <property type="reaction ID" value="UER00043"/>
</dbReference>
<dbReference type="InterPro" id="IPR011060">
    <property type="entry name" value="RibuloseP-bd_barrel"/>
</dbReference>
<dbReference type="SUPFAM" id="SSF51366">
    <property type="entry name" value="Ribulose-phoshate binding barrel"/>
    <property type="match status" value="1"/>
</dbReference>
<comment type="pathway">
    <text evidence="2">Amino-acid biosynthesis; L-tryptophan biosynthesis; L-tryptophan from chorismate: step 4/5.</text>
</comment>
<dbReference type="PANTHER" id="PTHR22854:SF2">
    <property type="entry name" value="INDOLE-3-GLYCEROL-PHOSPHATE SYNTHASE"/>
    <property type="match status" value="1"/>
</dbReference>
<dbReference type="AlphaFoldDB" id="A0A5J5IJP8"/>
<accession>A0A5J5IJP8</accession>
<keyword evidence="11" id="KW-1185">Reference proteome</keyword>
<keyword evidence="6" id="KW-0822">Tryptophan biosynthesis</keyword>
<dbReference type="InterPro" id="IPR013798">
    <property type="entry name" value="Indole-3-glycerol_P_synth_dom"/>
</dbReference>
<keyword evidence="7" id="KW-0057">Aromatic amino acid biosynthesis</keyword>
<evidence type="ECO:0000313" key="10">
    <source>
        <dbReference type="EMBL" id="KAA9041280.1"/>
    </source>
</evidence>
<dbReference type="InterPro" id="IPR001468">
    <property type="entry name" value="Indole-3-GlycerolPSynthase_CS"/>
</dbReference>
<dbReference type="Proteomes" id="UP000326903">
    <property type="component" value="Unassembled WGS sequence"/>
</dbReference>
<evidence type="ECO:0000256" key="2">
    <source>
        <dbReference type="ARBA" id="ARBA00004696"/>
    </source>
</evidence>
<organism evidence="10 11">
    <name type="scientific">Ginsengibacter hankyongi</name>
    <dbReference type="NCBI Taxonomy" id="2607284"/>
    <lineage>
        <taxon>Bacteria</taxon>
        <taxon>Pseudomonadati</taxon>
        <taxon>Bacteroidota</taxon>
        <taxon>Chitinophagia</taxon>
        <taxon>Chitinophagales</taxon>
        <taxon>Chitinophagaceae</taxon>
        <taxon>Ginsengibacter</taxon>
    </lineage>
</organism>
<name>A0A5J5IJP8_9BACT</name>
<dbReference type="NCBIfam" id="NF001377">
    <property type="entry name" value="PRK00278.2-4"/>
    <property type="match status" value="1"/>
</dbReference>
<dbReference type="EMBL" id="VYQF01000001">
    <property type="protein sequence ID" value="KAA9041280.1"/>
    <property type="molecule type" value="Genomic_DNA"/>
</dbReference>
<dbReference type="GO" id="GO:0004640">
    <property type="term" value="F:phosphoribosylanthranilate isomerase activity"/>
    <property type="evidence" value="ECO:0007669"/>
    <property type="project" value="TreeGrafter"/>
</dbReference>
<evidence type="ECO:0000256" key="7">
    <source>
        <dbReference type="ARBA" id="ARBA00023141"/>
    </source>
</evidence>
<sequence length="266" mass="29652">MNILDTIIAKKKIEVAERKRNKSISELENGRFFRNETLSFKEYLLREDKTGIIAEYKRKSPSKGIINDRTSVTEVTTAYAKYGASAISVLTDEEFFGGSLNDLLESTINEVPLLRKDFIIDEYQLIESKSYGAAVILLIAACLTKDEVKTLASLAKNIGLNVLLEIHNEQELAHICNDVDVVGVNNRDLKSFTVDINRSIELSNQIPAGKVKISESGIDNAESIKLLKEHGFNGFLIGERFMKEEDPGAAFQYFAHELGSVNKMGV</sequence>
<dbReference type="GO" id="GO:0004425">
    <property type="term" value="F:indole-3-glycerol-phosphate synthase activity"/>
    <property type="evidence" value="ECO:0007669"/>
    <property type="project" value="UniProtKB-EC"/>
</dbReference>
<comment type="catalytic activity">
    <reaction evidence="1">
        <text>1-(2-carboxyphenylamino)-1-deoxy-D-ribulose 5-phosphate + H(+) = (1S,2R)-1-C-(indol-3-yl)glycerol 3-phosphate + CO2 + H2O</text>
        <dbReference type="Rhea" id="RHEA:23476"/>
        <dbReference type="ChEBI" id="CHEBI:15377"/>
        <dbReference type="ChEBI" id="CHEBI:15378"/>
        <dbReference type="ChEBI" id="CHEBI:16526"/>
        <dbReference type="ChEBI" id="CHEBI:58613"/>
        <dbReference type="ChEBI" id="CHEBI:58866"/>
        <dbReference type="EC" id="4.1.1.48"/>
    </reaction>
</comment>
<dbReference type="Pfam" id="PF00218">
    <property type="entry name" value="IGPS"/>
    <property type="match status" value="1"/>
</dbReference>
<evidence type="ECO:0000256" key="4">
    <source>
        <dbReference type="ARBA" id="ARBA00022605"/>
    </source>
</evidence>
<dbReference type="RefSeq" id="WP_150413369.1">
    <property type="nucleotide sequence ID" value="NZ_VYQF01000001.1"/>
</dbReference>
<evidence type="ECO:0000256" key="6">
    <source>
        <dbReference type="ARBA" id="ARBA00022822"/>
    </source>
</evidence>